<protein>
    <recommendedName>
        <fullName evidence="8">Peptidase S8/S53 domain-containing protein</fullName>
    </recommendedName>
</protein>
<evidence type="ECO:0000256" key="4">
    <source>
        <dbReference type="ARBA" id="ARBA00022825"/>
    </source>
</evidence>
<feature type="region of interest" description="Disordered" evidence="7">
    <location>
        <begin position="31"/>
        <end position="56"/>
    </location>
</feature>
<dbReference type="CDD" id="cd00306">
    <property type="entry name" value="Peptidases_S8_S53"/>
    <property type="match status" value="1"/>
</dbReference>
<dbReference type="Pfam" id="PF00082">
    <property type="entry name" value="Peptidase_S8"/>
    <property type="match status" value="1"/>
</dbReference>
<accession>A0A3D8QAF8</accession>
<keyword evidence="3 5" id="KW-0378">Hydrolase</keyword>
<evidence type="ECO:0000256" key="6">
    <source>
        <dbReference type="RuleBase" id="RU003355"/>
    </source>
</evidence>
<dbReference type="InterPro" id="IPR023828">
    <property type="entry name" value="Peptidase_S8_Ser-AS"/>
</dbReference>
<name>A0A3D8QAF8_9HELO</name>
<feature type="active site" description="Charge relay system" evidence="5">
    <location>
        <position position="652"/>
    </location>
</feature>
<evidence type="ECO:0000313" key="10">
    <source>
        <dbReference type="Proteomes" id="UP000256645"/>
    </source>
</evidence>
<dbReference type="InterPro" id="IPR036852">
    <property type="entry name" value="Peptidase_S8/S53_dom_sf"/>
</dbReference>
<comment type="caution">
    <text evidence="9">The sequence shown here is derived from an EMBL/GenBank/DDBJ whole genome shotgun (WGS) entry which is preliminary data.</text>
</comment>
<feature type="compositionally biased region" description="Polar residues" evidence="7">
    <location>
        <begin position="443"/>
        <end position="459"/>
    </location>
</feature>
<organism evidence="9 10">
    <name type="scientific">Coleophoma cylindrospora</name>
    <dbReference type="NCBI Taxonomy" id="1849047"/>
    <lineage>
        <taxon>Eukaryota</taxon>
        <taxon>Fungi</taxon>
        <taxon>Dikarya</taxon>
        <taxon>Ascomycota</taxon>
        <taxon>Pezizomycotina</taxon>
        <taxon>Leotiomycetes</taxon>
        <taxon>Helotiales</taxon>
        <taxon>Dermateaceae</taxon>
        <taxon>Coleophoma</taxon>
    </lineage>
</organism>
<dbReference type="GO" id="GO:0004252">
    <property type="term" value="F:serine-type endopeptidase activity"/>
    <property type="evidence" value="ECO:0007669"/>
    <property type="project" value="UniProtKB-UniRule"/>
</dbReference>
<dbReference type="PROSITE" id="PS00138">
    <property type="entry name" value="SUBTILASE_SER"/>
    <property type="match status" value="1"/>
</dbReference>
<dbReference type="SUPFAM" id="SSF52743">
    <property type="entry name" value="Subtilisin-like"/>
    <property type="match status" value="1"/>
</dbReference>
<dbReference type="InterPro" id="IPR000209">
    <property type="entry name" value="Peptidase_S8/S53_dom"/>
</dbReference>
<dbReference type="OrthoDB" id="206201at2759"/>
<evidence type="ECO:0000256" key="7">
    <source>
        <dbReference type="SAM" id="MobiDB-lite"/>
    </source>
</evidence>
<dbReference type="InterPro" id="IPR023827">
    <property type="entry name" value="Peptidase_S8_Asp-AS"/>
</dbReference>
<evidence type="ECO:0000256" key="1">
    <source>
        <dbReference type="ARBA" id="ARBA00011073"/>
    </source>
</evidence>
<dbReference type="InterPro" id="IPR051048">
    <property type="entry name" value="Peptidase_S8/S53_subtilisin"/>
</dbReference>
<dbReference type="Proteomes" id="UP000256645">
    <property type="component" value="Unassembled WGS sequence"/>
</dbReference>
<dbReference type="EMBL" id="PDLM01000017">
    <property type="protein sequence ID" value="RDW58779.1"/>
    <property type="molecule type" value="Genomic_DNA"/>
</dbReference>
<dbReference type="Gene3D" id="3.40.50.200">
    <property type="entry name" value="Peptidase S8/S53 domain"/>
    <property type="match status" value="1"/>
</dbReference>
<evidence type="ECO:0000256" key="5">
    <source>
        <dbReference type="PROSITE-ProRule" id="PRU01240"/>
    </source>
</evidence>
<dbReference type="PANTHER" id="PTHR43399:SF4">
    <property type="entry name" value="CELL WALL-ASSOCIATED PROTEASE"/>
    <property type="match status" value="1"/>
</dbReference>
<feature type="active site" description="Charge relay system" evidence="5">
    <location>
        <position position="616"/>
    </location>
</feature>
<evidence type="ECO:0000259" key="8">
    <source>
        <dbReference type="Pfam" id="PF00082"/>
    </source>
</evidence>
<feature type="compositionally biased region" description="Polar residues" evidence="7">
    <location>
        <begin position="467"/>
        <end position="482"/>
    </location>
</feature>
<gene>
    <name evidence="9" type="ORF">BP6252_13255</name>
</gene>
<reference evidence="9 10" key="1">
    <citation type="journal article" date="2018" name="IMA Fungus">
        <title>IMA Genome-F 9: Draft genome sequence of Annulohypoxylon stygium, Aspergillus mulundensis, Berkeleyomyces basicola (syn. Thielaviopsis basicola), Ceratocystis smalleyi, two Cercospora beticola strains, Coleophoma cylindrospora, Fusarium fracticaudum, Phialophora cf. hyalina, and Morchella septimelata.</title>
        <authorList>
            <person name="Wingfield B.D."/>
            <person name="Bills G.F."/>
            <person name="Dong Y."/>
            <person name="Huang W."/>
            <person name="Nel W.J."/>
            <person name="Swalarsk-Parry B.S."/>
            <person name="Vaghefi N."/>
            <person name="Wilken P.M."/>
            <person name="An Z."/>
            <person name="de Beer Z.W."/>
            <person name="De Vos L."/>
            <person name="Chen L."/>
            <person name="Duong T.A."/>
            <person name="Gao Y."/>
            <person name="Hammerbacher A."/>
            <person name="Kikkert J.R."/>
            <person name="Li Y."/>
            <person name="Li H."/>
            <person name="Li K."/>
            <person name="Li Q."/>
            <person name="Liu X."/>
            <person name="Ma X."/>
            <person name="Naidoo K."/>
            <person name="Pethybridge S.J."/>
            <person name="Sun J."/>
            <person name="Steenkamp E.T."/>
            <person name="van der Nest M.A."/>
            <person name="van Wyk S."/>
            <person name="Wingfield M.J."/>
            <person name="Xiong C."/>
            <person name="Yue Q."/>
            <person name="Zhang X."/>
        </authorList>
    </citation>
    <scope>NUCLEOTIDE SEQUENCE [LARGE SCALE GENOMIC DNA]</scope>
    <source>
        <strain evidence="9 10">BP6252</strain>
    </source>
</reference>
<feature type="domain" description="Peptidase S8/S53" evidence="8">
    <location>
        <begin position="610"/>
        <end position="836"/>
    </location>
</feature>
<dbReference type="PROSITE" id="PS00136">
    <property type="entry name" value="SUBTILASE_ASP"/>
    <property type="match status" value="1"/>
</dbReference>
<sequence>MDRHFGSVDGDPMEVDPRDNITARRHGILEQNTGYGSGGFPSHRAPHSTGLSRSSAMDFADPRANSYQRYEARGANSAARDRPSIHDVRARSAENRFPSQPPFRHESPAQAGTEEWLMQRLKEEAEAAVEYFAQNLGPGPWAEVAAPSKPFRTPYTMWWKEGQNARNDYDDILRGSIRFSLSSRELSEMLQALQEAQCLPFPTASPKSDTFFALLDKVDGLFIRGCGRLGVIPTSGNFIVQHAISGACTVPELLPQPASSLEAYFSTPDAGLAEKLFDIYIRLAAHVPRARWETRVDVGDLHRAAEQKLGDLQADSQQMKPRAWSQLKASPFMVYFKARVMELETVFELDMETTLELDMETTLELEFPHLVEDRLQLQDPLTECRATFAHIATLEHAFHNGANPVCTTLALATKNGDSPAGQAIQGILKKHLADVEYVRHPLTTATHPTRLPNSISQGASEKRSLKYDTQTGNLTQPSSQSPPLAERDGAQSLVPSRRLIDQQPEQNPQHNLHIKAVHFSDPIEVVVVTLPEQKDAPTPSSPSPIEEELHIFRKPTPKLESELEGSLFDTKVENDSEGRNASAAREWFSMYAKRTQPVLKARRNKDYKLVRIAVLDTGIDLDHPIIAKCKARIANCRSWVVDDASVSDTHGHGTHIASVLLKLAPSADLYVARVFKNASDVGNAGVAAVVNAINHARTEWKVDIISLSFGYRGRKPAIEKAINDCASTEPPILIFAAAANTGAREDRAAFPARMGSVFCINSASGDGAAMSYNPPMHRGRGNLTFLGDAITGAWPVARSADRGVIVRNSANGPERVLSGTSLAAPVAAAVAATVLELCRQRPRVPELSDWCVARVQTYDGMDEVFRATMKGHEVREYMLIQPWELLDAREADEAEDARLAAGRMLASAIRKEFGT</sequence>
<comment type="similarity">
    <text evidence="1 5 6">Belongs to the peptidase S8 family.</text>
</comment>
<keyword evidence="2 5" id="KW-0645">Protease</keyword>
<feature type="active site" description="Charge relay system" evidence="5">
    <location>
        <position position="821"/>
    </location>
</feature>
<evidence type="ECO:0000256" key="3">
    <source>
        <dbReference type="ARBA" id="ARBA00022801"/>
    </source>
</evidence>
<evidence type="ECO:0000256" key="2">
    <source>
        <dbReference type="ARBA" id="ARBA00022670"/>
    </source>
</evidence>
<dbReference type="InterPro" id="IPR015500">
    <property type="entry name" value="Peptidase_S8_subtilisin-rel"/>
</dbReference>
<dbReference type="PROSITE" id="PS51892">
    <property type="entry name" value="SUBTILASE"/>
    <property type="match status" value="1"/>
</dbReference>
<keyword evidence="10" id="KW-1185">Reference proteome</keyword>
<keyword evidence="4 5" id="KW-0720">Serine protease</keyword>
<dbReference type="PANTHER" id="PTHR43399">
    <property type="entry name" value="SUBTILISIN-RELATED"/>
    <property type="match status" value="1"/>
</dbReference>
<dbReference type="STRING" id="1849047.A0A3D8QAF8"/>
<dbReference type="GO" id="GO:0006508">
    <property type="term" value="P:proteolysis"/>
    <property type="evidence" value="ECO:0007669"/>
    <property type="project" value="UniProtKB-KW"/>
</dbReference>
<proteinExistence type="inferred from homology"/>
<dbReference type="PRINTS" id="PR00723">
    <property type="entry name" value="SUBTILISIN"/>
</dbReference>
<feature type="region of interest" description="Disordered" evidence="7">
    <location>
        <begin position="443"/>
        <end position="490"/>
    </location>
</feature>
<dbReference type="AlphaFoldDB" id="A0A3D8QAF8"/>
<evidence type="ECO:0000313" key="9">
    <source>
        <dbReference type="EMBL" id="RDW58779.1"/>
    </source>
</evidence>